<keyword evidence="6" id="KW-0694">RNA-binding</keyword>
<dbReference type="InterPro" id="IPR002132">
    <property type="entry name" value="Ribosomal_uL5"/>
</dbReference>
<keyword evidence="3 6" id="KW-0687">Ribonucleoprotein</keyword>
<comment type="function">
    <text evidence="5">This is one of the proteins that bind and probably mediate the attachment of the 5S RNA into the large ribosomal subunit, where it forms part of the central protuberance. In the 70S ribosome it contacts protein S13 of the 30S subunit (bridge B1b), connecting the 2 subunits; this bridge is implicated in subunit movement. Contacts the P site tRNA; the 5S rRNA and some of its associated proteins might help stabilize positioning of ribosome-bound tRNAs.</text>
</comment>
<dbReference type="InterPro" id="IPR020929">
    <property type="entry name" value="Ribosomal_uL5_CS"/>
</dbReference>
<reference evidence="10 11" key="1">
    <citation type="journal article" date="2010" name="Appl. Environ. Microbiol.">
        <title>Targeted chromosomal knockouts in Mycoplasma pneumoniae.</title>
        <authorList>
            <person name="Krishnakumar R."/>
            <person name="Assad-Garcia N."/>
            <person name="Benders G.A."/>
            <person name="Phan Q."/>
            <person name="Montague M.G."/>
            <person name="Glass J.I."/>
        </authorList>
    </citation>
    <scope>NUCLEOTIDE SEQUENCE [LARGE SCALE GENOMIC DNA]</scope>
    <source>
        <strain evidence="11">ATCC 15531 / DSM 22911 / NBRC 14401 / NCTC 10119 / FH</strain>
    </source>
</reference>
<dbReference type="Gene3D" id="3.30.1440.10">
    <property type="match status" value="1"/>
</dbReference>
<dbReference type="STRING" id="722438.F539_01005"/>
<dbReference type="InterPro" id="IPR020930">
    <property type="entry name" value="Ribosomal_uL5_bac-type"/>
</dbReference>
<dbReference type="GO" id="GO:1990904">
    <property type="term" value="C:ribonucleoprotein complex"/>
    <property type="evidence" value="ECO:0007669"/>
    <property type="project" value="UniProtKB-KW"/>
</dbReference>
<dbReference type="GO" id="GO:0003735">
    <property type="term" value="F:structural constituent of ribosome"/>
    <property type="evidence" value="ECO:0007669"/>
    <property type="project" value="InterPro"/>
</dbReference>
<gene>
    <name evidence="6 10" type="primary">rplE</name>
    <name evidence="10" type="ordered locus">MPNE_0206</name>
</gene>
<keyword evidence="6" id="KW-0699">rRNA-binding</keyword>
<dbReference type="PROSITE" id="PS00358">
    <property type="entry name" value="RIBOSOMAL_L5"/>
    <property type="match status" value="1"/>
</dbReference>
<dbReference type="AlphaFoldDB" id="A0A0H3DLL5"/>
<evidence type="ECO:0000313" key="11">
    <source>
        <dbReference type="Proteomes" id="UP000007756"/>
    </source>
</evidence>
<name>A0A0H3DLL5_MYCPB</name>
<dbReference type="Pfam" id="PF00673">
    <property type="entry name" value="Ribosomal_L5_C"/>
    <property type="match status" value="1"/>
</dbReference>
<comment type="similarity">
    <text evidence="1 6 7">Belongs to the universal ribosomal protein uL5 family.</text>
</comment>
<dbReference type="RefSeq" id="WP_014574904.1">
    <property type="nucleotide sequence ID" value="NZ_CP010546.1"/>
</dbReference>
<dbReference type="NCBIfam" id="NF000585">
    <property type="entry name" value="PRK00010.1"/>
    <property type="match status" value="1"/>
</dbReference>
<dbReference type="GO" id="GO:0019843">
    <property type="term" value="F:rRNA binding"/>
    <property type="evidence" value="ECO:0007669"/>
    <property type="project" value="UniProtKB-UniRule"/>
</dbReference>
<feature type="domain" description="Large ribosomal subunit protein uL5 N-terminal" evidence="8">
    <location>
        <begin position="25"/>
        <end position="80"/>
    </location>
</feature>
<keyword evidence="6" id="KW-0820">tRNA-binding</keyword>
<dbReference type="GeneID" id="66609175"/>
<dbReference type="HAMAP" id="MF_01333_B">
    <property type="entry name" value="Ribosomal_uL5_B"/>
    <property type="match status" value="1"/>
</dbReference>
<accession>A0A0H3DLL5</accession>
<organism evidence="10 11">
    <name type="scientific">Mycoplasmoides pneumoniae (strain ATCC 15531 / DSM 23978 / CIP 103766 / NBRC 14401 / NCTC 10119 / FH)</name>
    <name type="common">Mycoplasma pneumoniae</name>
    <dbReference type="NCBI Taxonomy" id="722438"/>
    <lineage>
        <taxon>Bacteria</taxon>
        <taxon>Bacillati</taxon>
        <taxon>Mycoplasmatota</taxon>
        <taxon>Mycoplasmoidales</taxon>
        <taxon>Mycoplasmoidaceae</taxon>
        <taxon>Mycoplasmoides</taxon>
    </lineage>
</organism>
<dbReference type="Pfam" id="PF00281">
    <property type="entry name" value="Ribosomal_L5"/>
    <property type="match status" value="1"/>
</dbReference>
<evidence type="ECO:0000259" key="9">
    <source>
        <dbReference type="Pfam" id="PF00673"/>
    </source>
</evidence>
<dbReference type="PANTHER" id="PTHR11994">
    <property type="entry name" value="60S RIBOSOMAL PROTEIN L11-RELATED"/>
    <property type="match status" value="1"/>
</dbReference>
<sequence length="180" mass="20268">MNNLKAHYQKTIAKELQKSFAFSSIMQVPRLEKIVINMGVGDVIRDSKFLESALNELHLISGQKPVATKAKNAISTYKLRAGQLIGCKVTLRGERMWAFLEKLIYVALPRVRDFRGLSLKSFDGRGNYTIGIKEQIIFPEIVYDDIKRIRGFDVTLVTSTNKDSEALALLRALNLPLVKG</sequence>
<evidence type="ECO:0000313" key="10">
    <source>
        <dbReference type="EMBL" id="ADK86675.1"/>
    </source>
</evidence>
<evidence type="ECO:0000259" key="8">
    <source>
        <dbReference type="Pfam" id="PF00281"/>
    </source>
</evidence>
<dbReference type="HOGENOM" id="CLU_061015_2_1_14"/>
<comment type="subunit">
    <text evidence="6">Part of the 50S ribosomal subunit; part of the 5S rRNA/L5/L18/L25 subcomplex. Contacts the 5S rRNA and the P site tRNA. Forms a bridge to the 30S subunit in the 70S ribosome.</text>
</comment>
<dbReference type="InterPro" id="IPR031310">
    <property type="entry name" value="Ribosomal_uL5_N"/>
</dbReference>
<dbReference type="PATRIC" id="fig|722438.3.peg.200"/>
<dbReference type="GO" id="GO:0005840">
    <property type="term" value="C:ribosome"/>
    <property type="evidence" value="ECO:0007669"/>
    <property type="project" value="UniProtKB-KW"/>
</dbReference>
<dbReference type="Proteomes" id="UP000007756">
    <property type="component" value="Chromosome"/>
</dbReference>
<dbReference type="FunFam" id="3.30.1440.10:FF:000001">
    <property type="entry name" value="50S ribosomal protein L5"/>
    <property type="match status" value="1"/>
</dbReference>
<evidence type="ECO:0000256" key="1">
    <source>
        <dbReference type="ARBA" id="ARBA00008553"/>
    </source>
</evidence>
<protein>
    <recommendedName>
        <fullName evidence="4 6">Large ribosomal subunit protein uL5</fullName>
    </recommendedName>
</protein>
<comment type="function">
    <text evidence="6">This is 1 of the proteins that bind and probably mediate the attachment of the 5S RNA into the large ribosomal subunit, where it forms part of the central protuberance. In the 70S ribosome it contacts protein S13 of the 30S subunit (bridge B1b), connecting the 2 subunits; this bridge is implicated in subunit movement. Contacts the P site tRNA; the 5S rRNA and some of its associated proteins might help stabilize positioning of ribosome-bound tRNAs.</text>
</comment>
<dbReference type="GO" id="GO:0000049">
    <property type="term" value="F:tRNA binding"/>
    <property type="evidence" value="ECO:0007669"/>
    <property type="project" value="UniProtKB-UniRule"/>
</dbReference>
<dbReference type="GO" id="GO:0006412">
    <property type="term" value="P:translation"/>
    <property type="evidence" value="ECO:0007669"/>
    <property type="project" value="UniProtKB-UniRule"/>
</dbReference>
<dbReference type="PIRSF" id="PIRSF002161">
    <property type="entry name" value="Ribosomal_L5"/>
    <property type="match status" value="1"/>
</dbReference>
<dbReference type="InterPro" id="IPR031309">
    <property type="entry name" value="Ribosomal_uL5_C"/>
</dbReference>
<dbReference type="PaxDb" id="722438-MPNE_0206"/>
<dbReference type="SUPFAM" id="SSF55282">
    <property type="entry name" value="RL5-like"/>
    <property type="match status" value="1"/>
</dbReference>
<proteinExistence type="inferred from homology"/>
<dbReference type="EMBL" id="CP002077">
    <property type="protein sequence ID" value="ADK86675.1"/>
    <property type="molecule type" value="Genomic_DNA"/>
</dbReference>
<evidence type="ECO:0000256" key="7">
    <source>
        <dbReference type="RuleBase" id="RU003930"/>
    </source>
</evidence>
<evidence type="ECO:0000256" key="4">
    <source>
        <dbReference type="ARBA" id="ARBA00035245"/>
    </source>
</evidence>
<evidence type="ECO:0000256" key="3">
    <source>
        <dbReference type="ARBA" id="ARBA00023274"/>
    </source>
</evidence>
<evidence type="ECO:0000256" key="2">
    <source>
        <dbReference type="ARBA" id="ARBA00022980"/>
    </source>
</evidence>
<dbReference type="eggNOG" id="COG0094">
    <property type="taxonomic scope" value="Bacteria"/>
</dbReference>
<feature type="domain" description="Large ribosomal subunit protein uL5 C-terminal" evidence="9">
    <location>
        <begin position="85"/>
        <end position="176"/>
    </location>
</feature>
<evidence type="ECO:0000256" key="5">
    <source>
        <dbReference type="ARBA" id="ARBA00058604"/>
    </source>
</evidence>
<dbReference type="InterPro" id="IPR022803">
    <property type="entry name" value="Ribosomal_uL5_dom_sf"/>
</dbReference>
<keyword evidence="2 6" id="KW-0689">Ribosomal protein</keyword>
<dbReference type="KEGG" id="mpj:MPNE_0206"/>
<evidence type="ECO:0000256" key="6">
    <source>
        <dbReference type="HAMAP-Rule" id="MF_01333"/>
    </source>
</evidence>